<sequence>MAGGQDEREQPDLREASSGEARQGRTVRISFRLAALICLGLLAGLTWALTILSAPPRPLASEPVLASPASGSPLGPGSASESDGMAVRNVQARLYEEPARDGPAEAARMIDLAILETLKAVGQDLSSVSILEVRTLYSGRESYLQQTLAIRLDGERARFLGVLNAWLAKAAPEATLSEDHDRLSIEVYGQQTHSLLLQAPPTTDLPPPPPPPALPGAKARLAIVIDDLGESVEFASNLSRLGIPVAFAIWPSASNSQRIAALARKAHMEVLLHQPMEPRSYPEDDPGKGAMFISMNEAAIRAVIMENLAHFPMAVGLNNHMGSRFTEDRRGMSVVMDELRSRGLFYLDSMTSAKSVGTSVGKKAGTPVLRRDVFLDNVADVDAIFLQLRKAENVALKHGKAVAIGHPYPETLQALRTWVAQRDTRVEAVTLSSLLHPAVRPTAATATGKSRSGTKLPQAKQLVSPNANPQIQAKTPPAQQPHTPIGEPPYLPPSESQPIEITPLP</sequence>
<dbReference type="PANTHER" id="PTHR30105">
    <property type="entry name" value="UNCHARACTERIZED YIBQ-RELATED"/>
    <property type="match status" value="1"/>
</dbReference>
<evidence type="ECO:0000313" key="4">
    <source>
        <dbReference type="Proteomes" id="UP000007844"/>
    </source>
</evidence>
<dbReference type="AlphaFoldDB" id="F3Z424"/>
<dbReference type="CDD" id="cd10936">
    <property type="entry name" value="CE4_DAC2"/>
    <property type="match status" value="1"/>
</dbReference>
<dbReference type="InterPro" id="IPR006837">
    <property type="entry name" value="Divergent_DAC"/>
</dbReference>
<dbReference type="STRING" id="690850.Desaf_2147"/>
<dbReference type="InterPro" id="IPR011330">
    <property type="entry name" value="Glyco_hydro/deAcase_b/a-brl"/>
</dbReference>
<accession>F3Z424</accession>
<dbReference type="EMBL" id="CP003221">
    <property type="protein sequence ID" value="EGJ50476.1"/>
    <property type="molecule type" value="Genomic_DNA"/>
</dbReference>
<dbReference type="KEGG" id="daf:Desaf_2147"/>
<keyword evidence="2" id="KW-1133">Transmembrane helix</keyword>
<gene>
    <name evidence="3" type="ORF">Desaf_2147</name>
</gene>
<dbReference type="Pfam" id="PF04748">
    <property type="entry name" value="Polysacc_deac_2"/>
    <property type="match status" value="1"/>
</dbReference>
<dbReference type="Proteomes" id="UP000007844">
    <property type="component" value="Chromosome"/>
</dbReference>
<dbReference type="SUPFAM" id="SSF88713">
    <property type="entry name" value="Glycoside hydrolase/deacetylase"/>
    <property type="match status" value="1"/>
</dbReference>
<dbReference type="PANTHER" id="PTHR30105:SF2">
    <property type="entry name" value="DIVERGENT POLYSACCHARIDE DEACETYLASE SUPERFAMILY"/>
    <property type="match status" value="1"/>
</dbReference>
<organism evidence="3 4">
    <name type="scientific">Desulfocurvibacter africanus subsp. africanus str. Walvis Bay</name>
    <dbReference type="NCBI Taxonomy" id="690850"/>
    <lineage>
        <taxon>Bacteria</taxon>
        <taxon>Pseudomonadati</taxon>
        <taxon>Thermodesulfobacteriota</taxon>
        <taxon>Desulfovibrionia</taxon>
        <taxon>Desulfovibrionales</taxon>
        <taxon>Desulfovibrionaceae</taxon>
        <taxon>Desulfocurvibacter</taxon>
    </lineage>
</organism>
<dbReference type="Gene3D" id="3.20.20.370">
    <property type="entry name" value="Glycoside hydrolase/deacetylase"/>
    <property type="match status" value="1"/>
</dbReference>
<evidence type="ECO:0000256" key="1">
    <source>
        <dbReference type="SAM" id="MobiDB-lite"/>
    </source>
</evidence>
<dbReference type="RefSeq" id="WP_014260217.1">
    <property type="nucleotide sequence ID" value="NC_016629.1"/>
</dbReference>
<dbReference type="eggNOG" id="COG2861">
    <property type="taxonomic scope" value="Bacteria"/>
</dbReference>
<feature type="transmembrane region" description="Helical" evidence="2">
    <location>
        <begin position="31"/>
        <end position="52"/>
    </location>
</feature>
<feature type="region of interest" description="Disordered" evidence="1">
    <location>
        <begin position="442"/>
        <end position="505"/>
    </location>
</feature>
<proteinExistence type="predicted"/>
<name>F3Z424_DESAF</name>
<feature type="compositionally biased region" description="Basic and acidic residues" evidence="1">
    <location>
        <begin position="1"/>
        <end position="17"/>
    </location>
</feature>
<feature type="compositionally biased region" description="Low complexity" evidence="1">
    <location>
        <begin position="65"/>
        <end position="80"/>
    </location>
</feature>
<dbReference type="GO" id="GO:0005975">
    <property type="term" value="P:carbohydrate metabolic process"/>
    <property type="evidence" value="ECO:0007669"/>
    <property type="project" value="InterPro"/>
</dbReference>
<evidence type="ECO:0000313" key="3">
    <source>
        <dbReference type="EMBL" id="EGJ50476.1"/>
    </source>
</evidence>
<protein>
    <recommendedName>
        <fullName evidence="5">Divergent polysaccharide deacetylase family protein</fullName>
    </recommendedName>
</protein>
<reference evidence="3 4" key="1">
    <citation type="journal article" date="2011" name="J. Bacteriol.">
        <title>Genome sequence of the mercury-methylating and pleomorphic Desulfovibrio africanus Strain Walvis Bay.</title>
        <authorList>
            <person name="Brown S.D."/>
            <person name="Wall J.D."/>
            <person name="Kucken A.M."/>
            <person name="Gilmour C.C."/>
            <person name="Podar M."/>
            <person name="Brandt C.C."/>
            <person name="Teshima H."/>
            <person name="Detter J.C."/>
            <person name="Han C.S."/>
            <person name="Land M.L."/>
            <person name="Lucas S."/>
            <person name="Han J."/>
            <person name="Pennacchio L."/>
            <person name="Nolan M."/>
            <person name="Pitluck S."/>
            <person name="Woyke T."/>
            <person name="Goodwin L."/>
            <person name="Palumbo A.V."/>
            <person name="Elias D.A."/>
        </authorList>
    </citation>
    <scope>NUCLEOTIDE SEQUENCE [LARGE SCALE GENOMIC DNA]</scope>
    <source>
        <strain evidence="3 4">Walvis Bay</strain>
    </source>
</reference>
<evidence type="ECO:0008006" key="5">
    <source>
        <dbReference type="Google" id="ProtNLM"/>
    </source>
</evidence>
<feature type="region of interest" description="Disordered" evidence="1">
    <location>
        <begin position="1"/>
        <end position="21"/>
    </location>
</feature>
<keyword evidence="2" id="KW-0472">Membrane</keyword>
<keyword evidence="4" id="KW-1185">Reference proteome</keyword>
<feature type="compositionally biased region" description="Polar residues" evidence="1">
    <location>
        <begin position="444"/>
        <end position="473"/>
    </location>
</feature>
<keyword evidence="2" id="KW-0812">Transmembrane</keyword>
<dbReference type="HOGENOM" id="CLU_041643_6_0_7"/>
<evidence type="ECO:0000256" key="2">
    <source>
        <dbReference type="SAM" id="Phobius"/>
    </source>
</evidence>
<feature type="region of interest" description="Disordered" evidence="1">
    <location>
        <begin position="62"/>
        <end position="83"/>
    </location>
</feature>